<evidence type="ECO:0000256" key="1">
    <source>
        <dbReference type="SAM" id="MobiDB-lite"/>
    </source>
</evidence>
<feature type="compositionally biased region" description="Polar residues" evidence="1">
    <location>
        <begin position="393"/>
        <end position="409"/>
    </location>
</feature>
<keyword evidence="3" id="KW-1185">Reference proteome</keyword>
<gene>
    <name evidence="2" type="ORF">HDK90DRAFT_120477</name>
</gene>
<feature type="compositionally biased region" description="Acidic residues" evidence="1">
    <location>
        <begin position="377"/>
        <end position="391"/>
    </location>
</feature>
<evidence type="ECO:0000313" key="2">
    <source>
        <dbReference type="EMBL" id="KAK8222786.1"/>
    </source>
</evidence>
<name>A0ABR1Y8U6_9PEZI</name>
<feature type="compositionally biased region" description="Acidic residues" evidence="1">
    <location>
        <begin position="210"/>
        <end position="277"/>
    </location>
</feature>
<feature type="compositionally biased region" description="Basic and acidic residues" evidence="1">
    <location>
        <begin position="290"/>
        <end position="306"/>
    </location>
</feature>
<organism evidence="2 3">
    <name type="scientific">Phyllosticta capitalensis</name>
    <dbReference type="NCBI Taxonomy" id="121624"/>
    <lineage>
        <taxon>Eukaryota</taxon>
        <taxon>Fungi</taxon>
        <taxon>Dikarya</taxon>
        <taxon>Ascomycota</taxon>
        <taxon>Pezizomycotina</taxon>
        <taxon>Dothideomycetes</taxon>
        <taxon>Dothideomycetes incertae sedis</taxon>
        <taxon>Botryosphaeriales</taxon>
        <taxon>Phyllostictaceae</taxon>
        <taxon>Phyllosticta</taxon>
    </lineage>
</organism>
<feature type="compositionally biased region" description="Polar residues" evidence="1">
    <location>
        <begin position="418"/>
        <end position="435"/>
    </location>
</feature>
<dbReference type="Proteomes" id="UP001492380">
    <property type="component" value="Unassembled WGS sequence"/>
</dbReference>
<reference evidence="2 3" key="1">
    <citation type="submission" date="2024-04" db="EMBL/GenBank/DDBJ databases">
        <title>Phyllosticta paracitricarpa is synonymous to the EU quarantine fungus P. citricarpa based on phylogenomic analyses.</title>
        <authorList>
            <consortium name="Lawrence Berkeley National Laboratory"/>
            <person name="Van Ingen-Buijs V.A."/>
            <person name="Van Westerhoven A.C."/>
            <person name="Haridas S."/>
            <person name="Skiadas P."/>
            <person name="Martin F."/>
            <person name="Groenewald J.Z."/>
            <person name="Crous P.W."/>
            <person name="Seidl M.F."/>
        </authorList>
    </citation>
    <scope>NUCLEOTIDE SEQUENCE [LARGE SCALE GENOMIC DNA]</scope>
    <source>
        <strain evidence="2 3">CBS 123374</strain>
    </source>
</reference>
<comment type="caution">
    <text evidence="2">The sequence shown here is derived from an EMBL/GenBank/DDBJ whole genome shotgun (WGS) entry which is preliminary data.</text>
</comment>
<feature type="compositionally biased region" description="Basic and acidic residues" evidence="1">
    <location>
        <begin position="363"/>
        <end position="376"/>
    </location>
</feature>
<feature type="region of interest" description="Disordered" evidence="1">
    <location>
        <begin position="357"/>
        <end position="448"/>
    </location>
</feature>
<accession>A0ABR1Y8U6</accession>
<dbReference type="EMBL" id="JBBWRZ010000015">
    <property type="protein sequence ID" value="KAK8222786.1"/>
    <property type="molecule type" value="Genomic_DNA"/>
</dbReference>
<evidence type="ECO:0000313" key="3">
    <source>
        <dbReference type="Proteomes" id="UP001492380"/>
    </source>
</evidence>
<proteinExistence type="predicted"/>
<protein>
    <submittedName>
        <fullName evidence="2">Uncharacterized protein</fullName>
    </submittedName>
</protein>
<sequence length="448" mass="50239">MANGAAPSPAGGSHYDLSQAYWSIRMHPSEKIDAFIARVHALERRLGYSTRSGPGRHLGPQATIDLWLARVSPHVLEQLKRETGQRMDFESEGHLLDVIRKIEFDERVEAVRSYRRMRIDWGEAFHDFQARIAEAERQLGYDTPDRDAAAEKRLIDAWLVRLSRAHCEKLRRYTNGLEEIDTEEQLLEILLALDHVDDGETGFAQGGSWQDEESDTSDDSESSSDGYDDSEADVEDDDEESDTSDGSESSSDSDDDAEAGVEDWDDDAETDVEEDGQVSDAYQSAEEQQEDHGVQEITQDDVKREEVEEPSGYVMEYQSDTVEVKQEDDSECEIIAGGQQEANVQMEVDGLQAVAESVTPGGEDARQNHAEVAIRMEDDDSESEDSSEEGNAENHNQQEEPSTPGAHQSGQKKRKQKTPSSVGSSQSDESRQAWSALQERRRRSRQNY</sequence>
<feature type="region of interest" description="Disordered" evidence="1">
    <location>
        <begin position="201"/>
        <end position="312"/>
    </location>
</feature>